<name>A0A182F5D9_ANOAL</name>
<dbReference type="EnsemblMetazoa" id="AALB001682-RA">
    <property type="protein sequence ID" value="AALB001682-PA"/>
    <property type="gene ID" value="AALB001682"/>
</dbReference>
<dbReference type="Proteomes" id="UP000069272">
    <property type="component" value="Chromosome 2L"/>
</dbReference>
<reference evidence="1" key="2">
    <citation type="submission" date="2022-08" db="UniProtKB">
        <authorList>
            <consortium name="EnsemblMetazoa"/>
        </authorList>
    </citation>
    <scope>IDENTIFICATION</scope>
    <source>
        <strain evidence="1">STECLA/ALBI9_A</strain>
    </source>
</reference>
<protein>
    <submittedName>
        <fullName evidence="1">Uncharacterized protein</fullName>
    </submittedName>
</protein>
<sequence>MALRIAGRWRAGRCHLNRILRSADGWWPVCCSSSTSAGASVTATTAADRSVAPAAGVTCCLVDIFQFMSSSRRLLPSSPPPPSSPSLALSASSWPSVSVDVVGVERITLASDATVWFAVSNRRAACPSPLNSESTYEQYVKH</sequence>
<dbReference type="VEuPathDB" id="VectorBase:AALB001682"/>
<proteinExistence type="predicted"/>
<accession>A0A182F5D9</accession>
<organism evidence="1 2">
    <name type="scientific">Anopheles albimanus</name>
    <name type="common">New world malaria mosquito</name>
    <dbReference type="NCBI Taxonomy" id="7167"/>
    <lineage>
        <taxon>Eukaryota</taxon>
        <taxon>Metazoa</taxon>
        <taxon>Ecdysozoa</taxon>
        <taxon>Arthropoda</taxon>
        <taxon>Hexapoda</taxon>
        <taxon>Insecta</taxon>
        <taxon>Pterygota</taxon>
        <taxon>Neoptera</taxon>
        <taxon>Endopterygota</taxon>
        <taxon>Diptera</taxon>
        <taxon>Nematocera</taxon>
        <taxon>Culicoidea</taxon>
        <taxon>Culicidae</taxon>
        <taxon>Anophelinae</taxon>
        <taxon>Anopheles</taxon>
    </lineage>
</organism>
<dbReference type="AlphaFoldDB" id="A0A182F5D9"/>
<evidence type="ECO:0000313" key="1">
    <source>
        <dbReference type="EnsemblMetazoa" id="AALB001682-PA"/>
    </source>
</evidence>
<evidence type="ECO:0000313" key="2">
    <source>
        <dbReference type="Proteomes" id="UP000069272"/>
    </source>
</evidence>
<keyword evidence="2" id="KW-1185">Reference proteome</keyword>
<reference evidence="1 2" key="1">
    <citation type="journal article" date="2017" name="G3 (Bethesda)">
        <title>The Physical Genome Mapping of Anopheles albimanus Corrected Scaffold Misassemblies and Identified Interarm Rearrangements in Genus Anopheles.</title>
        <authorList>
            <person name="Artemov G.N."/>
            <person name="Peery A.N."/>
            <person name="Jiang X."/>
            <person name="Tu Z."/>
            <person name="Stegniy V.N."/>
            <person name="Sharakhova M.V."/>
            <person name="Sharakhov I.V."/>
        </authorList>
    </citation>
    <scope>NUCLEOTIDE SEQUENCE [LARGE SCALE GENOMIC DNA]</scope>
    <source>
        <strain evidence="1 2">ALBI9_A</strain>
    </source>
</reference>